<dbReference type="InterPro" id="IPR050291">
    <property type="entry name" value="CDF_Transporter"/>
</dbReference>
<comment type="subcellular location">
    <subcellularLocation>
        <location evidence="1">Membrane</location>
        <topology evidence="1">Multi-pass membrane protein</topology>
    </subcellularLocation>
</comment>
<dbReference type="Proteomes" id="UP000621540">
    <property type="component" value="Unassembled WGS sequence"/>
</dbReference>
<protein>
    <submittedName>
        <fullName evidence="10">Cation transporter</fullName>
    </submittedName>
</protein>
<dbReference type="Gene3D" id="3.30.70.1350">
    <property type="entry name" value="Cation efflux protein, cytoplasmic domain"/>
    <property type="match status" value="1"/>
</dbReference>
<comment type="similarity">
    <text evidence="2">Belongs to the cation diffusion facilitator (CDF) transporter (TC 2.A.4) family.</text>
</comment>
<dbReference type="Gene3D" id="1.20.1510.10">
    <property type="entry name" value="Cation efflux protein transmembrane domain"/>
    <property type="match status" value="1"/>
</dbReference>
<evidence type="ECO:0000256" key="5">
    <source>
        <dbReference type="ARBA" id="ARBA00022989"/>
    </source>
</evidence>
<dbReference type="SUPFAM" id="SSF160240">
    <property type="entry name" value="Cation efflux protein cytoplasmic domain-like"/>
    <property type="match status" value="1"/>
</dbReference>
<evidence type="ECO:0000256" key="2">
    <source>
        <dbReference type="ARBA" id="ARBA00008114"/>
    </source>
</evidence>
<keyword evidence="6 7" id="KW-0472">Membrane</keyword>
<organism evidence="10 11">
    <name type="scientific">Roseburia yibonii</name>
    <dbReference type="NCBI Taxonomy" id="2763063"/>
    <lineage>
        <taxon>Bacteria</taxon>
        <taxon>Bacillati</taxon>
        <taxon>Bacillota</taxon>
        <taxon>Clostridia</taxon>
        <taxon>Lachnospirales</taxon>
        <taxon>Lachnospiraceae</taxon>
        <taxon>Roseburia</taxon>
    </lineage>
</organism>
<reference evidence="10 11" key="1">
    <citation type="submission" date="2020-08" db="EMBL/GenBank/DDBJ databases">
        <title>Genome public.</title>
        <authorList>
            <person name="Liu C."/>
            <person name="Sun Q."/>
        </authorList>
    </citation>
    <scope>NUCLEOTIDE SEQUENCE [LARGE SCALE GENOMIC DNA]</scope>
    <source>
        <strain evidence="10 11">BX0805</strain>
    </source>
</reference>
<dbReference type="InterPro" id="IPR027469">
    <property type="entry name" value="Cation_efflux_TMD_sf"/>
</dbReference>
<keyword evidence="3" id="KW-0813">Transport</keyword>
<evidence type="ECO:0000256" key="4">
    <source>
        <dbReference type="ARBA" id="ARBA00022692"/>
    </source>
</evidence>
<dbReference type="InterPro" id="IPR002524">
    <property type="entry name" value="Cation_efflux"/>
</dbReference>
<feature type="transmembrane region" description="Helical" evidence="7">
    <location>
        <begin position="97"/>
        <end position="115"/>
    </location>
</feature>
<dbReference type="InterPro" id="IPR058533">
    <property type="entry name" value="Cation_efflux_TM"/>
</dbReference>
<dbReference type="EMBL" id="JACOQH010000007">
    <property type="protein sequence ID" value="MBC5754347.1"/>
    <property type="molecule type" value="Genomic_DNA"/>
</dbReference>
<feature type="transmembrane region" description="Helical" evidence="7">
    <location>
        <begin position="24"/>
        <end position="42"/>
    </location>
</feature>
<dbReference type="Pfam" id="PF16916">
    <property type="entry name" value="ZT_dimer"/>
    <property type="match status" value="1"/>
</dbReference>
<evidence type="ECO:0000259" key="9">
    <source>
        <dbReference type="Pfam" id="PF16916"/>
    </source>
</evidence>
<proteinExistence type="inferred from homology"/>
<dbReference type="PANTHER" id="PTHR43840">
    <property type="entry name" value="MITOCHONDRIAL METAL TRANSPORTER 1-RELATED"/>
    <property type="match status" value="1"/>
</dbReference>
<sequence>MIELLAKLLLKDTSDSKDPAVRRGYGRISCIVGIVLNIILFAGKYMAGMLSRSVAVMADSFNNLSDAGSSVITLVGFQMAGKKADLEHPFGHGRVEYLSGLIVSAMILVMGVELLRTSVKKIIHPETVDTSLVAFVVLIAAICVKLYMASYNRKIGKKINSAAMKATAADSLSDVVATSVVFLSMLITKFTGRNVDGICGVLVALFILQTGYGAAKDTLSPLLGQAPRPELVEQIDQIVMSHGQIVGMHDLIVHDYGPGRCMISLHAEVPGDGGIYEMHDLIDSIERELKEKLDCDAVIHMDPINVNDAEVAGMKQKVSDIITAENDRMSIHDFRMIKGPTHTNVVFDIVLPGDCKMSDEEAKRWVSELMEKNFENVYAIVNVDHDYTR</sequence>
<comment type="caution">
    <text evidence="10">The sequence shown here is derived from an EMBL/GenBank/DDBJ whole genome shotgun (WGS) entry which is preliminary data.</text>
</comment>
<dbReference type="RefSeq" id="WP_186982418.1">
    <property type="nucleotide sequence ID" value="NZ_JACOQH010000007.1"/>
</dbReference>
<dbReference type="InterPro" id="IPR036837">
    <property type="entry name" value="Cation_efflux_CTD_sf"/>
</dbReference>
<keyword evidence="5 7" id="KW-1133">Transmembrane helix</keyword>
<name>A0ABR7IBQ7_9FIRM</name>
<keyword evidence="11" id="KW-1185">Reference proteome</keyword>
<dbReference type="NCBIfam" id="TIGR01297">
    <property type="entry name" value="CDF"/>
    <property type="match status" value="1"/>
</dbReference>
<dbReference type="InterPro" id="IPR027470">
    <property type="entry name" value="Cation_efflux_CTD"/>
</dbReference>
<evidence type="ECO:0000313" key="10">
    <source>
        <dbReference type="EMBL" id="MBC5754347.1"/>
    </source>
</evidence>
<dbReference type="PANTHER" id="PTHR43840:SF15">
    <property type="entry name" value="MITOCHONDRIAL METAL TRANSPORTER 1-RELATED"/>
    <property type="match status" value="1"/>
</dbReference>
<feature type="domain" description="Cation efflux protein transmembrane" evidence="8">
    <location>
        <begin position="31"/>
        <end position="223"/>
    </location>
</feature>
<evidence type="ECO:0000256" key="7">
    <source>
        <dbReference type="SAM" id="Phobius"/>
    </source>
</evidence>
<feature type="transmembrane region" description="Helical" evidence="7">
    <location>
        <begin position="127"/>
        <end position="148"/>
    </location>
</feature>
<gene>
    <name evidence="10" type="ORF">H8Z76_10060</name>
</gene>
<feature type="domain" description="Cation efflux protein cytoplasmic" evidence="9">
    <location>
        <begin position="227"/>
        <end position="303"/>
    </location>
</feature>
<evidence type="ECO:0000256" key="3">
    <source>
        <dbReference type="ARBA" id="ARBA00022448"/>
    </source>
</evidence>
<evidence type="ECO:0000256" key="6">
    <source>
        <dbReference type="ARBA" id="ARBA00023136"/>
    </source>
</evidence>
<accession>A0ABR7IBQ7</accession>
<dbReference type="SUPFAM" id="SSF161111">
    <property type="entry name" value="Cation efflux protein transmembrane domain-like"/>
    <property type="match status" value="1"/>
</dbReference>
<keyword evidence="4 7" id="KW-0812">Transmembrane</keyword>
<evidence type="ECO:0000256" key="1">
    <source>
        <dbReference type="ARBA" id="ARBA00004141"/>
    </source>
</evidence>
<evidence type="ECO:0000313" key="11">
    <source>
        <dbReference type="Proteomes" id="UP000621540"/>
    </source>
</evidence>
<evidence type="ECO:0000259" key="8">
    <source>
        <dbReference type="Pfam" id="PF01545"/>
    </source>
</evidence>
<dbReference type="Pfam" id="PF01545">
    <property type="entry name" value="Cation_efflux"/>
    <property type="match status" value="1"/>
</dbReference>